<feature type="transmembrane region" description="Helical" evidence="1">
    <location>
        <begin position="118"/>
        <end position="139"/>
    </location>
</feature>
<accession>A0A7J8ZU09</accession>
<protein>
    <submittedName>
        <fullName evidence="2">Uncharacterized protein</fullName>
    </submittedName>
</protein>
<gene>
    <name evidence="2" type="ORF">Golax_013734</name>
</gene>
<dbReference type="Proteomes" id="UP000593574">
    <property type="component" value="Unassembled WGS sequence"/>
</dbReference>
<keyword evidence="1" id="KW-1133">Transmembrane helix</keyword>
<keyword evidence="1" id="KW-0812">Transmembrane</keyword>
<name>A0A7J8ZU09_9ROSI</name>
<evidence type="ECO:0000313" key="3">
    <source>
        <dbReference type="Proteomes" id="UP000593574"/>
    </source>
</evidence>
<dbReference type="EMBL" id="JABEZV010000007">
    <property type="protein sequence ID" value="MBA0714779.1"/>
    <property type="molecule type" value="Genomic_DNA"/>
</dbReference>
<sequence length="150" mass="16311">MCSDNASYPIPVSNTGKGCYRAGPGGPTHDQMSHVSYSNHFALFEYVKALVKVDTLDESELLKHYKKVYLVQQETKRVKGGLSALRNMGKPVKNSYLGTTSAPIHMVSSELGNFNDQLCRIFCSLALGLLLIFGIGALVEDRGISKGLGQ</sequence>
<keyword evidence="3" id="KW-1185">Reference proteome</keyword>
<evidence type="ECO:0000313" key="2">
    <source>
        <dbReference type="EMBL" id="MBA0714779.1"/>
    </source>
</evidence>
<keyword evidence="1" id="KW-0472">Membrane</keyword>
<evidence type="ECO:0000256" key="1">
    <source>
        <dbReference type="SAM" id="Phobius"/>
    </source>
</evidence>
<proteinExistence type="predicted"/>
<organism evidence="2 3">
    <name type="scientific">Gossypium laxum</name>
    <dbReference type="NCBI Taxonomy" id="34288"/>
    <lineage>
        <taxon>Eukaryota</taxon>
        <taxon>Viridiplantae</taxon>
        <taxon>Streptophyta</taxon>
        <taxon>Embryophyta</taxon>
        <taxon>Tracheophyta</taxon>
        <taxon>Spermatophyta</taxon>
        <taxon>Magnoliopsida</taxon>
        <taxon>eudicotyledons</taxon>
        <taxon>Gunneridae</taxon>
        <taxon>Pentapetalae</taxon>
        <taxon>rosids</taxon>
        <taxon>malvids</taxon>
        <taxon>Malvales</taxon>
        <taxon>Malvaceae</taxon>
        <taxon>Malvoideae</taxon>
        <taxon>Gossypium</taxon>
    </lineage>
</organism>
<comment type="caution">
    <text evidence="2">The sequence shown here is derived from an EMBL/GenBank/DDBJ whole genome shotgun (WGS) entry which is preliminary data.</text>
</comment>
<reference evidence="2 3" key="1">
    <citation type="journal article" date="2019" name="Genome Biol. Evol.">
        <title>Insights into the evolution of the New World diploid cottons (Gossypium, subgenus Houzingenia) based on genome sequencing.</title>
        <authorList>
            <person name="Grover C.E."/>
            <person name="Arick M.A. 2nd"/>
            <person name="Thrash A."/>
            <person name="Conover J.L."/>
            <person name="Sanders W.S."/>
            <person name="Peterson D.G."/>
            <person name="Frelichowski J.E."/>
            <person name="Scheffler J.A."/>
            <person name="Scheffler B.E."/>
            <person name="Wendel J.F."/>
        </authorList>
    </citation>
    <scope>NUCLEOTIDE SEQUENCE [LARGE SCALE GENOMIC DNA]</scope>
    <source>
        <strain evidence="2">4</strain>
        <tissue evidence="2">Leaf</tissue>
    </source>
</reference>
<dbReference type="AlphaFoldDB" id="A0A7J8ZU09"/>